<dbReference type="PRINTS" id="PR00344">
    <property type="entry name" value="BCTRLSENSOR"/>
</dbReference>
<evidence type="ECO:0000256" key="5">
    <source>
        <dbReference type="ARBA" id="ARBA00022553"/>
    </source>
</evidence>
<dbReference type="InterPro" id="IPR003594">
    <property type="entry name" value="HATPase_dom"/>
</dbReference>
<sequence>MEWLISKFSRMSVKSHFIFYTSTCILIAFCLSLISSSLCDYGVELIFSKYQKGFEKDLKEGEIVLNNGSKLEGMVYFYKKDLISFFSKMDKFFYDVLNILKSFLIPFWFLISVIFASVIFYNKLLKPNFEILGIAADNISKNNLDFEIKCNNDNEFGDLCCSFEKMRYTLQENNYEMWRIMNNQRKINAAFSHDLRTPLTVLKGQNEMLLKYIPMNKISVEKTIDVLNTMKNHINRLEDYTKTMNKIQSIESIEIKKEKIYMKDLIKGMKETADILCKNFILNFTNNIEDEFIFGDFSMIMQVYENILSNSIRFSKSTINIILDNEDYFKLTISDDGEGFVKDDILSVSDPFYSSKKGKEGIHFGIGLYICKTLCEKHGGFLKIYNNDGAFVEAVF</sequence>
<dbReference type="GO" id="GO:0000155">
    <property type="term" value="F:phosphorelay sensor kinase activity"/>
    <property type="evidence" value="ECO:0007669"/>
    <property type="project" value="InterPro"/>
</dbReference>
<keyword evidence="11 14" id="KW-1133">Transmembrane helix</keyword>
<dbReference type="SMART" id="SM00387">
    <property type="entry name" value="HATPase_c"/>
    <property type="match status" value="1"/>
</dbReference>
<dbReference type="InterPro" id="IPR036097">
    <property type="entry name" value="HisK_dim/P_sf"/>
</dbReference>
<name>A0AA45HIT3_9BACT</name>
<dbReference type="GO" id="GO:0005886">
    <property type="term" value="C:plasma membrane"/>
    <property type="evidence" value="ECO:0007669"/>
    <property type="project" value="UniProtKB-SubCell"/>
</dbReference>
<dbReference type="InterPro" id="IPR003661">
    <property type="entry name" value="HisK_dim/P_dom"/>
</dbReference>
<organism evidence="16 17">
    <name type="scientific">Oceanotoga teriensis</name>
    <dbReference type="NCBI Taxonomy" id="515440"/>
    <lineage>
        <taxon>Bacteria</taxon>
        <taxon>Thermotogati</taxon>
        <taxon>Thermotogota</taxon>
        <taxon>Thermotogae</taxon>
        <taxon>Petrotogales</taxon>
        <taxon>Petrotogaceae</taxon>
        <taxon>Oceanotoga</taxon>
    </lineage>
</organism>
<evidence type="ECO:0000256" key="6">
    <source>
        <dbReference type="ARBA" id="ARBA00022679"/>
    </source>
</evidence>
<dbReference type="AlphaFoldDB" id="A0AA45HIT3"/>
<protein>
    <recommendedName>
        <fullName evidence="3">histidine kinase</fullName>
        <ecNumber evidence="3">2.7.13.3</ecNumber>
    </recommendedName>
</protein>
<evidence type="ECO:0000256" key="11">
    <source>
        <dbReference type="ARBA" id="ARBA00022989"/>
    </source>
</evidence>
<evidence type="ECO:0000313" key="17">
    <source>
        <dbReference type="Proteomes" id="UP000245921"/>
    </source>
</evidence>
<keyword evidence="4" id="KW-1003">Cell membrane</keyword>
<dbReference type="SMART" id="SM00388">
    <property type="entry name" value="HisKA"/>
    <property type="match status" value="1"/>
</dbReference>
<evidence type="ECO:0000256" key="13">
    <source>
        <dbReference type="ARBA" id="ARBA00023136"/>
    </source>
</evidence>
<reference evidence="16 17" key="1">
    <citation type="submission" date="2018-05" db="EMBL/GenBank/DDBJ databases">
        <title>Genomic Encyclopedia of Type Strains, Phase IV (KMG-IV): sequencing the most valuable type-strain genomes for metagenomic binning, comparative biology and taxonomic classification.</title>
        <authorList>
            <person name="Goeker M."/>
        </authorList>
    </citation>
    <scope>NUCLEOTIDE SEQUENCE [LARGE SCALE GENOMIC DNA]</scope>
    <source>
        <strain evidence="16 17">DSM 24906</strain>
    </source>
</reference>
<keyword evidence="8" id="KW-0547">Nucleotide-binding</keyword>
<keyword evidence="6" id="KW-0808">Transferase</keyword>
<dbReference type="SUPFAM" id="SSF55874">
    <property type="entry name" value="ATPase domain of HSP90 chaperone/DNA topoisomerase II/histidine kinase"/>
    <property type="match status" value="1"/>
</dbReference>
<keyword evidence="7 14" id="KW-0812">Transmembrane</keyword>
<dbReference type="Gene3D" id="6.10.340.10">
    <property type="match status" value="1"/>
</dbReference>
<dbReference type="EC" id="2.7.13.3" evidence="3"/>
<dbReference type="InterPro" id="IPR036890">
    <property type="entry name" value="HATPase_C_sf"/>
</dbReference>
<evidence type="ECO:0000256" key="7">
    <source>
        <dbReference type="ARBA" id="ARBA00022692"/>
    </source>
</evidence>
<dbReference type="CDD" id="cd00082">
    <property type="entry name" value="HisKA"/>
    <property type="match status" value="1"/>
</dbReference>
<dbReference type="InterPro" id="IPR004358">
    <property type="entry name" value="Sig_transdc_His_kin-like_C"/>
</dbReference>
<feature type="domain" description="Histidine kinase" evidence="15">
    <location>
        <begin position="190"/>
        <end position="396"/>
    </location>
</feature>
<keyword evidence="12" id="KW-0902">Two-component regulatory system</keyword>
<dbReference type="PROSITE" id="PS50109">
    <property type="entry name" value="HIS_KIN"/>
    <property type="match status" value="1"/>
</dbReference>
<dbReference type="PANTHER" id="PTHR45528">
    <property type="entry name" value="SENSOR HISTIDINE KINASE CPXA"/>
    <property type="match status" value="1"/>
</dbReference>
<keyword evidence="10" id="KW-0067">ATP-binding</keyword>
<dbReference type="EMBL" id="QGGI01000008">
    <property type="protein sequence ID" value="PWJ93271.1"/>
    <property type="molecule type" value="Genomic_DNA"/>
</dbReference>
<dbReference type="GO" id="GO:0005524">
    <property type="term" value="F:ATP binding"/>
    <property type="evidence" value="ECO:0007669"/>
    <property type="project" value="UniProtKB-KW"/>
</dbReference>
<evidence type="ECO:0000259" key="15">
    <source>
        <dbReference type="PROSITE" id="PS50109"/>
    </source>
</evidence>
<proteinExistence type="predicted"/>
<dbReference type="SUPFAM" id="SSF158472">
    <property type="entry name" value="HAMP domain-like"/>
    <property type="match status" value="1"/>
</dbReference>
<dbReference type="InterPro" id="IPR050398">
    <property type="entry name" value="HssS/ArlS-like"/>
</dbReference>
<evidence type="ECO:0000256" key="3">
    <source>
        <dbReference type="ARBA" id="ARBA00012438"/>
    </source>
</evidence>
<keyword evidence="17" id="KW-1185">Reference proteome</keyword>
<evidence type="ECO:0000256" key="9">
    <source>
        <dbReference type="ARBA" id="ARBA00022777"/>
    </source>
</evidence>
<gene>
    <name evidence="16" type="ORF">C7380_108101</name>
</gene>
<keyword evidence="5" id="KW-0597">Phosphoprotein</keyword>
<evidence type="ECO:0000313" key="16">
    <source>
        <dbReference type="EMBL" id="PWJ93271.1"/>
    </source>
</evidence>
<comment type="catalytic activity">
    <reaction evidence="1">
        <text>ATP + protein L-histidine = ADP + protein N-phospho-L-histidine.</text>
        <dbReference type="EC" id="2.7.13.3"/>
    </reaction>
</comment>
<dbReference type="InterPro" id="IPR005467">
    <property type="entry name" value="His_kinase_dom"/>
</dbReference>
<evidence type="ECO:0000256" key="4">
    <source>
        <dbReference type="ARBA" id="ARBA00022475"/>
    </source>
</evidence>
<comment type="subcellular location">
    <subcellularLocation>
        <location evidence="2">Cell membrane</location>
        <topology evidence="2">Multi-pass membrane protein</topology>
    </subcellularLocation>
</comment>
<evidence type="ECO:0000256" key="2">
    <source>
        <dbReference type="ARBA" id="ARBA00004651"/>
    </source>
</evidence>
<dbReference type="PANTHER" id="PTHR45528:SF1">
    <property type="entry name" value="SENSOR HISTIDINE KINASE CPXA"/>
    <property type="match status" value="1"/>
</dbReference>
<keyword evidence="9" id="KW-0418">Kinase</keyword>
<dbReference type="Gene3D" id="1.10.287.130">
    <property type="match status" value="1"/>
</dbReference>
<dbReference type="Gene3D" id="3.30.565.10">
    <property type="entry name" value="Histidine kinase-like ATPase, C-terminal domain"/>
    <property type="match status" value="1"/>
</dbReference>
<dbReference type="SUPFAM" id="SSF47384">
    <property type="entry name" value="Homodimeric domain of signal transducing histidine kinase"/>
    <property type="match status" value="1"/>
</dbReference>
<keyword evidence="13 14" id="KW-0472">Membrane</keyword>
<evidence type="ECO:0000256" key="1">
    <source>
        <dbReference type="ARBA" id="ARBA00000085"/>
    </source>
</evidence>
<comment type="caution">
    <text evidence="16">The sequence shown here is derived from an EMBL/GenBank/DDBJ whole genome shotgun (WGS) entry which is preliminary data.</text>
</comment>
<feature type="transmembrane region" description="Helical" evidence="14">
    <location>
        <begin position="99"/>
        <end position="121"/>
    </location>
</feature>
<evidence type="ECO:0000256" key="14">
    <source>
        <dbReference type="SAM" id="Phobius"/>
    </source>
</evidence>
<dbReference type="RefSeq" id="WP_109604797.1">
    <property type="nucleotide sequence ID" value="NZ_QGGI01000008.1"/>
</dbReference>
<evidence type="ECO:0000256" key="10">
    <source>
        <dbReference type="ARBA" id="ARBA00022840"/>
    </source>
</evidence>
<dbReference type="CDD" id="cd00075">
    <property type="entry name" value="HATPase"/>
    <property type="match status" value="1"/>
</dbReference>
<evidence type="ECO:0000256" key="8">
    <source>
        <dbReference type="ARBA" id="ARBA00022741"/>
    </source>
</evidence>
<dbReference type="Proteomes" id="UP000245921">
    <property type="component" value="Unassembled WGS sequence"/>
</dbReference>
<dbReference type="Pfam" id="PF02518">
    <property type="entry name" value="HATPase_c"/>
    <property type="match status" value="1"/>
</dbReference>
<evidence type="ECO:0000256" key="12">
    <source>
        <dbReference type="ARBA" id="ARBA00023012"/>
    </source>
</evidence>
<accession>A0AA45HIT3</accession>
<dbReference type="Pfam" id="PF00512">
    <property type="entry name" value="HisKA"/>
    <property type="match status" value="1"/>
</dbReference>